<accession>W4LA53</accession>
<dbReference type="Proteomes" id="UP000019141">
    <property type="component" value="Unassembled WGS sequence"/>
</dbReference>
<dbReference type="Gene3D" id="1.20.1560.10">
    <property type="entry name" value="ABC transporter type 1, transmembrane domain"/>
    <property type="match status" value="2"/>
</dbReference>
<evidence type="ECO:0000256" key="10">
    <source>
        <dbReference type="SAM" id="Phobius"/>
    </source>
</evidence>
<feature type="domain" description="ABC transmembrane type-1" evidence="12">
    <location>
        <begin position="646"/>
        <end position="924"/>
    </location>
</feature>
<protein>
    <recommendedName>
        <fullName evidence="9">Multidrug resistance-like ATP-binding protein MdlB</fullName>
    </recommendedName>
</protein>
<dbReference type="InterPro" id="IPR027417">
    <property type="entry name" value="P-loop_NTPase"/>
</dbReference>
<dbReference type="Gene3D" id="3.40.50.300">
    <property type="entry name" value="P-loop containing nucleotide triphosphate hydrolases"/>
    <property type="match status" value="2"/>
</dbReference>
<dbReference type="SUPFAM" id="SSF52540">
    <property type="entry name" value="P-loop containing nucleoside triphosphate hydrolases"/>
    <property type="match status" value="2"/>
</dbReference>
<dbReference type="EMBL" id="AZHW01001104">
    <property type="protein sequence ID" value="ETW94211.1"/>
    <property type="molecule type" value="Genomic_DNA"/>
</dbReference>
<dbReference type="InterPro" id="IPR003593">
    <property type="entry name" value="AAA+_ATPase"/>
</dbReference>
<comment type="subcellular location">
    <subcellularLocation>
        <location evidence="1">Cell membrane</location>
        <topology evidence="1">Multi-pass membrane protein</topology>
    </subcellularLocation>
</comment>
<dbReference type="CDD" id="cd07346">
    <property type="entry name" value="ABC_6TM_exporters"/>
    <property type="match status" value="1"/>
</dbReference>
<keyword evidence="8 10" id="KW-0472">Membrane</keyword>
<feature type="transmembrane region" description="Helical" evidence="10">
    <location>
        <begin position="678"/>
        <end position="698"/>
    </location>
</feature>
<dbReference type="InterPro" id="IPR017871">
    <property type="entry name" value="ABC_transporter-like_CS"/>
</dbReference>
<feature type="transmembrane region" description="Helical" evidence="10">
    <location>
        <begin position="752"/>
        <end position="774"/>
    </location>
</feature>
<dbReference type="GO" id="GO:0005886">
    <property type="term" value="C:plasma membrane"/>
    <property type="evidence" value="ECO:0007669"/>
    <property type="project" value="UniProtKB-SubCell"/>
</dbReference>
<feature type="transmembrane region" description="Helical" evidence="10">
    <location>
        <begin position="160"/>
        <end position="179"/>
    </location>
</feature>
<keyword evidence="14" id="KW-1185">Reference proteome</keyword>
<dbReference type="InterPro" id="IPR003439">
    <property type="entry name" value="ABC_transporter-like_ATP-bd"/>
</dbReference>
<evidence type="ECO:0000256" key="5">
    <source>
        <dbReference type="ARBA" id="ARBA00022741"/>
    </source>
</evidence>
<dbReference type="GO" id="GO:0005524">
    <property type="term" value="F:ATP binding"/>
    <property type="evidence" value="ECO:0007669"/>
    <property type="project" value="UniProtKB-KW"/>
</dbReference>
<dbReference type="CDD" id="cd18561">
    <property type="entry name" value="ABC_6TM_AarD_CydDC_like"/>
    <property type="match status" value="1"/>
</dbReference>
<evidence type="ECO:0000259" key="11">
    <source>
        <dbReference type="PROSITE" id="PS50893"/>
    </source>
</evidence>
<dbReference type="Pfam" id="PF00664">
    <property type="entry name" value="ABC_membrane"/>
    <property type="match status" value="2"/>
</dbReference>
<dbReference type="PANTHER" id="PTHR43394:SF1">
    <property type="entry name" value="ATP-BINDING CASSETTE SUB-FAMILY B MEMBER 10, MITOCHONDRIAL"/>
    <property type="match status" value="1"/>
</dbReference>
<keyword evidence="3" id="KW-1003">Cell membrane</keyword>
<dbReference type="AlphaFoldDB" id="W4LA53"/>
<evidence type="ECO:0000256" key="7">
    <source>
        <dbReference type="ARBA" id="ARBA00022989"/>
    </source>
</evidence>
<keyword evidence="4 10" id="KW-0812">Transmembrane</keyword>
<keyword evidence="5" id="KW-0547">Nucleotide-binding</keyword>
<feature type="domain" description="ABC transporter" evidence="11">
    <location>
        <begin position="335"/>
        <end position="570"/>
    </location>
</feature>
<dbReference type="PROSITE" id="PS00211">
    <property type="entry name" value="ABC_TRANSPORTER_1"/>
    <property type="match status" value="2"/>
</dbReference>
<dbReference type="InterPro" id="IPR039421">
    <property type="entry name" value="Type_1_exporter"/>
</dbReference>
<dbReference type="InterPro" id="IPR036640">
    <property type="entry name" value="ABC1_TM_sf"/>
</dbReference>
<organism evidence="13 14">
    <name type="scientific">Entotheonella factor</name>
    <dbReference type="NCBI Taxonomy" id="1429438"/>
    <lineage>
        <taxon>Bacteria</taxon>
        <taxon>Pseudomonadati</taxon>
        <taxon>Nitrospinota/Tectimicrobiota group</taxon>
        <taxon>Candidatus Tectimicrobiota</taxon>
        <taxon>Candidatus Entotheonellia</taxon>
        <taxon>Candidatus Entotheonellales</taxon>
        <taxon>Candidatus Entotheonellaceae</taxon>
        <taxon>Candidatus Entotheonella</taxon>
    </lineage>
</organism>
<feature type="transmembrane region" description="Helical" evidence="10">
    <location>
        <begin position="644"/>
        <end position="672"/>
    </location>
</feature>
<feature type="domain" description="ABC transporter" evidence="11">
    <location>
        <begin position="959"/>
        <end position="1159"/>
    </location>
</feature>
<dbReference type="SMART" id="SM00382">
    <property type="entry name" value="AAA"/>
    <property type="match status" value="2"/>
</dbReference>
<evidence type="ECO:0000259" key="12">
    <source>
        <dbReference type="PROSITE" id="PS50929"/>
    </source>
</evidence>
<dbReference type="PATRIC" id="fig|1429438.4.peg.6744"/>
<feature type="transmembrane region" description="Helical" evidence="10">
    <location>
        <begin position="137"/>
        <end position="154"/>
    </location>
</feature>
<dbReference type="Pfam" id="PF00005">
    <property type="entry name" value="ABC_tran"/>
    <property type="match status" value="2"/>
</dbReference>
<keyword evidence="6" id="KW-0067">ATP-binding</keyword>
<feature type="transmembrane region" description="Helical" evidence="10">
    <location>
        <begin position="780"/>
        <end position="799"/>
    </location>
</feature>
<dbReference type="SUPFAM" id="SSF90123">
    <property type="entry name" value="ABC transporter transmembrane region"/>
    <property type="match status" value="2"/>
</dbReference>
<evidence type="ECO:0000256" key="9">
    <source>
        <dbReference type="ARBA" id="ARBA00040960"/>
    </source>
</evidence>
<keyword evidence="2" id="KW-0813">Transport</keyword>
<sequence>MHFETRLWQFSKGVRLRIAYAVLIGLAATVLGIARLALMGWLIGRIFAGDSFQQLSVPLLVVACVIVLRSIFEHWRVMVAHETAAKVQLKLRQFLFAKVSELGPGYVAQERSGDITLSLVDGVEQLEVYFGQYMPQLLVSLLTPLLIFGFVVWLDVPIAIIMLAFSLVALFAPALWHQLDSHRSRARSRAYGAFAAELLDSIQGLATLKAFGQSKPRAETLAVKARELFRTTMWVLGTNSLARGITDSAIAVGAATALGVGAYRVVGGQMELGVLLVILMLGVEVYRPLRELRNVLHQGMTGLSAAKGLYRIFDAEPPVKDVEEAEALVELTPSISFDNVSFHYPGSRRTTHQGLSFDVQAGERVGIVGPSGCGKSSIVRLLLRFYDPDEGRIQIGGKDLKTLSFDTIRRQIAVVSQDTYLFHGSVEDNIRMGRPDASHDEIVAAAQFANIHTFIESLPEGYQTLAGEKGIKLSGGQRQRVAIARALLRDAPILVLDEALSAVDAENEAVIQETLDRLMQARTVLILAHRLSSVIDCDRILALDDGRVVESGDHRTLMASTGVYYRLMADQVRDSAETDVTHAVEVERVNNMDDLRSVEDPTKRYAPGSQVDVPTEGILKAEGMNWSQVVAELMKLIMPWKGKLTLTFVLGVLRVVGFIGVGVLSAMVILSLKTGQPFAGYLWGLAAVAPLAGILHWLESWIAHDMAFRLLAEMRIDFFKKLDELAPAYLVRRRTGDLMGVATQDIELVEYFFAHTVAPAFVAVLTPTVVLLVLAYHNLWLALALLPFLLVAGLSPLAMRHRVDELGSKAREAAGELSAHAVDSIQGLNEIVAFQREKSRGEEFRDLGDLHIQLRLPFFKQLTLQRSLLEVMTGLGGLSVVAVGGMLTTQGQIEAGYLPLLTLLSLSAFLPVSEIAQIGRQLADTLGSTRRVYAIRAEEVAVTDGQGVPADYRPNEASLEMEQVNFAYPGINRSALDNIDLAIPSGSTVALVGTSGAGKTTTAHVLMRFWDPQSGRVMLNGKDLRDYTLDDLRSRIALVAQDTYLFNDTLRQNILIANPEASDEDIRQAVHYASLDDLVASLPEGLDSQVGERGMSLSGGQRQRVAIARAFLKDAPILILDEATSHLDAINERGGSRCARPSQNRSHDDCDCPPFVDDSRC</sequence>
<dbReference type="InterPro" id="IPR011527">
    <property type="entry name" value="ABC1_TM_dom"/>
</dbReference>
<dbReference type="FunFam" id="3.40.50.300:FF:000221">
    <property type="entry name" value="Multidrug ABC transporter ATP-binding protein"/>
    <property type="match status" value="1"/>
</dbReference>
<dbReference type="PANTHER" id="PTHR43394">
    <property type="entry name" value="ATP-DEPENDENT PERMEASE MDL1, MITOCHONDRIAL"/>
    <property type="match status" value="1"/>
</dbReference>
<dbReference type="PROSITE" id="PS50893">
    <property type="entry name" value="ABC_TRANSPORTER_2"/>
    <property type="match status" value="2"/>
</dbReference>
<dbReference type="GO" id="GO:0015421">
    <property type="term" value="F:ABC-type oligopeptide transporter activity"/>
    <property type="evidence" value="ECO:0007669"/>
    <property type="project" value="TreeGrafter"/>
</dbReference>
<name>W4LA53_ENTF1</name>
<feature type="transmembrane region" description="Helical" evidence="10">
    <location>
        <begin position="272"/>
        <end position="289"/>
    </location>
</feature>
<proteinExistence type="predicted"/>
<evidence type="ECO:0000256" key="1">
    <source>
        <dbReference type="ARBA" id="ARBA00004651"/>
    </source>
</evidence>
<gene>
    <name evidence="13" type="ORF">ETSY1_35880</name>
</gene>
<evidence type="ECO:0000313" key="14">
    <source>
        <dbReference type="Proteomes" id="UP000019141"/>
    </source>
</evidence>
<evidence type="ECO:0000256" key="8">
    <source>
        <dbReference type="ARBA" id="ARBA00023136"/>
    </source>
</evidence>
<evidence type="ECO:0000256" key="2">
    <source>
        <dbReference type="ARBA" id="ARBA00022448"/>
    </source>
</evidence>
<dbReference type="GO" id="GO:0016887">
    <property type="term" value="F:ATP hydrolysis activity"/>
    <property type="evidence" value="ECO:0007669"/>
    <property type="project" value="InterPro"/>
</dbReference>
<evidence type="ECO:0000256" key="4">
    <source>
        <dbReference type="ARBA" id="ARBA00022692"/>
    </source>
</evidence>
<keyword evidence="7 10" id="KW-1133">Transmembrane helix</keyword>
<feature type="transmembrane region" description="Helical" evidence="10">
    <location>
        <begin position="20"/>
        <end position="43"/>
    </location>
</feature>
<feature type="domain" description="ABC transmembrane type-1" evidence="12">
    <location>
        <begin position="21"/>
        <end position="301"/>
    </location>
</feature>
<comment type="caution">
    <text evidence="13">The sequence shown here is derived from an EMBL/GenBank/DDBJ whole genome shotgun (WGS) entry which is preliminary data.</text>
</comment>
<evidence type="ECO:0000256" key="6">
    <source>
        <dbReference type="ARBA" id="ARBA00022840"/>
    </source>
</evidence>
<evidence type="ECO:0000256" key="3">
    <source>
        <dbReference type="ARBA" id="ARBA00022475"/>
    </source>
</evidence>
<feature type="transmembrane region" description="Helical" evidence="10">
    <location>
        <begin position="55"/>
        <end position="72"/>
    </location>
</feature>
<dbReference type="PROSITE" id="PS50929">
    <property type="entry name" value="ABC_TM1F"/>
    <property type="match status" value="2"/>
</dbReference>
<dbReference type="HOGENOM" id="CLU_000604_17_2_7"/>
<evidence type="ECO:0000313" key="13">
    <source>
        <dbReference type="EMBL" id="ETW94211.1"/>
    </source>
</evidence>
<dbReference type="FunFam" id="3.40.50.300:FF:000604">
    <property type="entry name" value="ABC transporter B family member 28"/>
    <property type="match status" value="1"/>
</dbReference>
<dbReference type="GO" id="GO:0005737">
    <property type="term" value="C:cytoplasm"/>
    <property type="evidence" value="ECO:0007669"/>
    <property type="project" value="UniProtKB-ARBA"/>
</dbReference>
<reference evidence="13 14" key="1">
    <citation type="journal article" date="2014" name="Nature">
        <title>An environmental bacterial taxon with a large and distinct metabolic repertoire.</title>
        <authorList>
            <person name="Wilson M.C."/>
            <person name="Mori T."/>
            <person name="Ruckert C."/>
            <person name="Uria A.R."/>
            <person name="Helf M.J."/>
            <person name="Takada K."/>
            <person name="Gernert C."/>
            <person name="Steffens U.A."/>
            <person name="Heycke N."/>
            <person name="Schmitt S."/>
            <person name="Rinke C."/>
            <person name="Helfrich E.J."/>
            <person name="Brachmann A.O."/>
            <person name="Gurgui C."/>
            <person name="Wakimoto T."/>
            <person name="Kracht M."/>
            <person name="Crusemann M."/>
            <person name="Hentschel U."/>
            <person name="Abe I."/>
            <person name="Matsunaga S."/>
            <person name="Kalinowski J."/>
            <person name="Takeyama H."/>
            <person name="Piel J."/>
        </authorList>
    </citation>
    <scope>NUCLEOTIDE SEQUENCE [LARGE SCALE GENOMIC DNA]</scope>
    <source>
        <strain evidence="14">TSY1</strain>
    </source>
</reference>